<reference evidence="9 10" key="1">
    <citation type="submission" date="2020-08" db="EMBL/GenBank/DDBJ databases">
        <authorList>
            <person name="Koutsovoulos G."/>
            <person name="Danchin GJ E."/>
        </authorList>
    </citation>
    <scope>NUCLEOTIDE SEQUENCE [LARGE SCALE GENOMIC DNA]</scope>
</reference>
<evidence type="ECO:0000259" key="8">
    <source>
        <dbReference type="Pfam" id="PF17286"/>
    </source>
</evidence>
<dbReference type="GO" id="GO:0005634">
    <property type="term" value="C:nucleus"/>
    <property type="evidence" value="ECO:0007669"/>
    <property type="project" value="TreeGrafter"/>
</dbReference>
<dbReference type="SUPFAM" id="SSF53335">
    <property type="entry name" value="S-adenosyl-L-methionine-dependent methyltransferases"/>
    <property type="match status" value="1"/>
</dbReference>
<evidence type="ECO:0000256" key="1">
    <source>
        <dbReference type="ARBA" id="ARBA00022691"/>
    </source>
</evidence>
<feature type="active site" description="Proton donor/acceptor" evidence="3">
    <location>
        <position position="493"/>
    </location>
</feature>
<dbReference type="GO" id="GO:0016274">
    <property type="term" value="F:protein-arginine N-methyltransferase activity"/>
    <property type="evidence" value="ECO:0007669"/>
    <property type="project" value="InterPro"/>
</dbReference>
<dbReference type="PANTHER" id="PTHR10738">
    <property type="entry name" value="PROTEIN ARGININE N-METHYLTRANSFERASE 5"/>
    <property type="match status" value="1"/>
</dbReference>
<dbReference type="InterPro" id="IPR025799">
    <property type="entry name" value="Arg_MeTrfase"/>
</dbReference>
<organism evidence="9 10">
    <name type="scientific">Meloidogyne enterolobii</name>
    <name type="common">Root-knot nematode worm</name>
    <name type="synonym">Meloidogyne mayaguensis</name>
    <dbReference type="NCBI Taxonomy" id="390850"/>
    <lineage>
        <taxon>Eukaryota</taxon>
        <taxon>Metazoa</taxon>
        <taxon>Ecdysozoa</taxon>
        <taxon>Nematoda</taxon>
        <taxon>Chromadorea</taxon>
        <taxon>Rhabditida</taxon>
        <taxon>Tylenchina</taxon>
        <taxon>Tylenchomorpha</taxon>
        <taxon>Tylenchoidea</taxon>
        <taxon>Meloidogynidae</taxon>
        <taxon>Meloidogyninae</taxon>
        <taxon>Meloidogyne</taxon>
    </lineage>
</organism>
<evidence type="ECO:0000256" key="6">
    <source>
        <dbReference type="PROSITE-ProRule" id="PRU01015"/>
    </source>
</evidence>
<evidence type="ECO:0000256" key="5">
    <source>
        <dbReference type="PIRSR" id="PIRSR015894-3"/>
    </source>
</evidence>
<dbReference type="PANTHER" id="PTHR10738:SF0">
    <property type="entry name" value="PROTEIN ARGININE N-METHYLTRANSFERASE 5"/>
    <property type="match status" value="1"/>
</dbReference>
<dbReference type="InterPro" id="IPR029063">
    <property type="entry name" value="SAM-dependent_MTases_sf"/>
</dbReference>
<evidence type="ECO:0000256" key="3">
    <source>
        <dbReference type="PIRSR" id="PIRSR015894-1"/>
    </source>
</evidence>
<dbReference type="Pfam" id="PF17286">
    <property type="entry name" value="PRMT5_C"/>
    <property type="match status" value="1"/>
</dbReference>
<dbReference type="Gene3D" id="2.70.160.11">
    <property type="entry name" value="Hnrnp arginine n-methyltransferase1"/>
    <property type="match status" value="1"/>
</dbReference>
<feature type="domain" description="PRMT5 oligomerisation" evidence="8">
    <location>
        <begin position="525"/>
        <end position="705"/>
    </location>
</feature>
<keyword evidence="1 2" id="KW-0949">S-adenosyl-L-methionine</keyword>
<proteinExistence type="inferred from homology"/>
<feature type="binding site" evidence="4">
    <location>
        <position position="444"/>
    </location>
    <ligand>
        <name>S-adenosyl-L-methionine</name>
        <dbReference type="ChEBI" id="CHEBI:59789"/>
    </ligand>
</feature>
<dbReference type="InterPro" id="IPR035248">
    <property type="entry name" value="PRMT5_C"/>
</dbReference>
<accession>A0A6V7XZR7</accession>
<dbReference type="Gene3D" id="3.20.20.150">
    <property type="entry name" value="Divalent-metal-dependent TIM barrel enzymes"/>
    <property type="match status" value="1"/>
</dbReference>
<feature type="binding site" evidence="4">
    <location>
        <begin position="380"/>
        <end position="381"/>
    </location>
    <ligand>
        <name>S-adenosyl-L-methionine</name>
        <dbReference type="ChEBI" id="CHEBI:59789"/>
    </ligand>
</feature>
<evidence type="ECO:0000256" key="4">
    <source>
        <dbReference type="PIRSR" id="PIRSR015894-2"/>
    </source>
</evidence>
<dbReference type="GO" id="GO:0006355">
    <property type="term" value="P:regulation of DNA-templated transcription"/>
    <property type="evidence" value="ECO:0007669"/>
    <property type="project" value="TreeGrafter"/>
</dbReference>
<dbReference type="GO" id="GO:0005829">
    <property type="term" value="C:cytosol"/>
    <property type="evidence" value="ECO:0007669"/>
    <property type="project" value="TreeGrafter"/>
</dbReference>
<sequence>MNTTELMFFLYKKVQEKHKFCCVHEPKSYLFFIKKAQNGQNHLSSSMTEKMSYNGENIKQPNVGWFFSRKYITENDAYLFDKQIATICANYGKIGFSFITYPIGGIYRYNCQINKNRNARPIHLPDLQMGIQFWQKYVNCALSSWIDPDSPDKWIADFSAQEFKKEMDYARYLGINNVLIELKHSESPKLAKLINNFLDSFNCELSFWILLPTNSTLFINEDCWLVWRKFRTLCNNCKNLFVGLAFTEDLGDEFASYKQIQRWRAEPLSFIRIDYSLFVRGNGSELKLTDVHSKLLKNLFFNNQCQHLLLSSLNYDELNELVFEEMLNGSLDCIKENNCKRVIEEEFLDEYMDVLQIPLQPLSNSLDSSVYNTFEQDKPKYLQYQKAIKTALEDLLLQNLENIILIVLGAGRGPLVNASLSAIAEARKTFKYQKEFSVKIYAVEKNPNAIISLQYCNEERWKNSVSIIQSDMRSLTLFLESKEIENPDIIISELLGSFGDNELCPECLDGVNNILKENTICIPSSYRNFLTPIQSLRLYQNIRDLKNNNNCNRVNEIKECSELSDNLYVVCLGQFCYLDKTKHCFEFLHPNLTNSSNFREASLTFKIPKNSELMGFAAHFEVVLYKNIILSTHPERHTENLFSWFPGLFPLRKLFYCPNECNIVFNIKRKFDKEKVWYEWFIEYEENGELIKSELQNENGESQSMNLS</sequence>
<dbReference type="GO" id="GO:0032259">
    <property type="term" value="P:methylation"/>
    <property type="evidence" value="ECO:0007669"/>
    <property type="project" value="UniProtKB-KW"/>
</dbReference>
<dbReference type="InterPro" id="IPR007857">
    <property type="entry name" value="Arg_MeTrfase_PRMT5"/>
</dbReference>
<evidence type="ECO:0000313" key="10">
    <source>
        <dbReference type="Proteomes" id="UP000580250"/>
    </source>
</evidence>
<keyword evidence="2 6" id="KW-0489">Methyltransferase</keyword>
<dbReference type="OrthoDB" id="1368803at2759"/>
<dbReference type="PIRSF" id="PIRSF015894">
    <property type="entry name" value="Skb1_MeTrfase"/>
    <property type="match status" value="1"/>
</dbReference>
<keyword evidence="2 6" id="KW-0808">Transferase</keyword>
<dbReference type="Gene3D" id="3.40.50.150">
    <property type="entry name" value="Vaccinia Virus protein VP39"/>
    <property type="match status" value="1"/>
</dbReference>
<feature type="domain" description="PRMT5 arginine-N-methyltransferase" evidence="7">
    <location>
        <begin position="344"/>
        <end position="522"/>
    </location>
</feature>
<feature type="binding site" evidence="4">
    <location>
        <position position="371"/>
    </location>
    <ligand>
        <name>S-adenosyl-L-methionine</name>
        <dbReference type="ChEBI" id="CHEBI:59789"/>
    </ligand>
</feature>
<dbReference type="Proteomes" id="UP000580250">
    <property type="component" value="Unassembled WGS sequence"/>
</dbReference>
<feature type="binding site" evidence="4">
    <location>
        <begin position="471"/>
        <end position="472"/>
    </location>
    <ligand>
        <name>S-adenosyl-L-methionine</name>
        <dbReference type="ChEBI" id="CHEBI:59789"/>
    </ligand>
</feature>
<dbReference type="AlphaFoldDB" id="A0A6V7XZR7"/>
<name>A0A6V7XZR7_MELEN</name>
<evidence type="ECO:0000259" key="7">
    <source>
        <dbReference type="Pfam" id="PF05185"/>
    </source>
</evidence>
<dbReference type="InterPro" id="IPR035075">
    <property type="entry name" value="PRMT5"/>
</dbReference>
<feature type="active site" description="Proton donor/acceptor" evidence="3">
    <location>
        <position position="502"/>
    </location>
</feature>
<comment type="caution">
    <text evidence="9">The sequence shown here is derived from an EMBL/GenBank/DDBJ whole genome shotgun (WGS) entry which is preliminary data.</text>
</comment>
<protein>
    <recommendedName>
        <fullName evidence="2">Protein arginine N-methyltransferase</fullName>
    </recommendedName>
</protein>
<dbReference type="CDD" id="cd02440">
    <property type="entry name" value="AdoMet_MTases"/>
    <property type="match status" value="1"/>
</dbReference>
<comment type="similarity">
    <text evidence="2">Belongs to the class I-like SAM-binding methyltransferase superfamily.</text>
</comment>
<feature type="site" description="Critical for specifying symmetric addition of methyl groups" evidence="5">
    <location>
        <position position="374"/>
    </location>
</feature>
<gene>
    <name evidence="9" type="ORF">MENT_LOCUS58583</name>
</gene>
<evidence type="ECO:0000256" key="2">
    <source>
        <dbReference type="PIRNR" id="PIRNR015894"/>
    </source>
</evidence>
<dbReference type="EMBL" id="CAJEWN010002676">
    <property type="protein sequence ID" value="CAD2204818.1"/>
    <property type="molecule type" value="Genomic_DNA"/>
</dbReference>
<evidence type="ECO:0000313" key="9">
    <source>
        <dbReference type="EMBL" id="CAD2204818.1"/>
    </source>
</evidence>
<dbReference type="Pfam" id="PF05185">
    <property type="entry name" value="PRMT5"/>
    <property type="match status" value="1"/>
</dbReference>
<dbReference type="PROSITE" id="PS51678">
    <property type="entry name" value="SAM_MT_PRMT"/>
    <property type="match status" value="1"/>
</dbReference>